<dbReference type="HOGENOM" id="CLU_007082_0_3_1"/>
<feature type="disulfide bond" evidence="9">
    <location>
        <begin position="66"/>
        <end position="127"/>
    </location>
</feature>
<dbReference type="InterPro" id="IPR029019">
    <property type="entry name" value="HEX_eukaryotic_N"/>
</dbReference>
<dbReference type="PANTHER" id="PTHR22600:SF21">
    <property type="entry name" value="BETA-HEXOSAMINIDASE A"/>
    <property type="match status" value="1"/>
</dbReference>
<feature type="active site" description="Proton donor" evidence="8">
    <location>
        <position position="338"/>
    </location>
</feature>
<evidence type="ECO:0000256" key="1">
    <source>
        <dbReference type="ARBA" id="ARBA00001231"/>
    </source>
</evidence>
<evidence type="ECO:0000256" key="5">
    <source>
        <dbReference type="ARBA" id="ARBA00023180"/>
    </source>
</evidence>
<dbReference type="eggNOG" id="KOG2499">
    <property type="taxonomic scope" value="Eukaryota"/>
</dbReference>
<feature type="signal peptide" evidence="10">
    <location>
        <begin position="1"/>
        <end position="19"/>
    </location>
</feature>
<evidence type="ECO:0000256" key="2">
    <source>
        <dbReference type="ARBA" id="ARBA00006285"/>
    </source>
</evidence>
<dbReference type="VEuPathDB" id="VectorBase:CQUJHB015617"/>
<keyword evidence="15" id="KW-1185">Reference proteome</keyword>
<evidence type="ECO:0000259" key="12">
    <source>
        <dbReference type="Pfam" id="PF14845"/>
    </source>
</evidence>
<keyword evidence="4 7" id="KW-0378">Hydrolase</keyword>
<comment type="catalytic activity">
    <reaction evidence="1 7">
        <text>Hydrolysis of terminal non-reducing N-acetyl-D-hexosamine residues in N-acetyl-beta-D-hexosaminides.</text>
        <dbReference type="EC" id="3.2.1.52"/>
    </reaction>
</comment>
<dbReference type="OrthoDB" id="428480at2759"/>
<dbReference type="GO" id="GO:0005975">
    <property type="term" value="P:carbohydrate metabolic process"/>
    <property type="evidence" value="ECO:0007669"/>
    <property type="project" value="InterPro"/>
</dbReference>
<dbReference type="KEGG" id="cqu:CpipJ_CPIJ016911"/>
<evidence type="ECO:0000259" key="11">
    <source>
        <dbReference type="Pfam" id="PF00728"/>
    </source>
</evidence>
<dbReference type="Gene3D" id="3.20.20.80">
    <property type="entry name" value="Glycosidases"/>
    <property type="match status" value="1"/>
</dbReference>
<feature type="domain" description="Glycoside hydrolase family 20 catalytic" evidence="11">
    <location>
        <begin position="189"/>
        <end position="497"/>
    </location>
</feature>
<dbReference type="GO" id="GO:0006689">
    <property type="term" value="P:ganglioside catabolic process"/>
    <property type="evidence" value="ECO:0007669"/>
    <property type="project" value="TreeGrafter"/>
</dbReference>
<dbReference type="GO" id="GO:0016020">
    <property type="term" value="C:membrane"/>
    <property type="evidence" value="ECO:0007669"/>
    <property type="project" value="TreeGrafter"/>
</dbReference>
<name>B0XBN6_CULQU</name>
<dbReference type="OMA" id="FTQNIFC"/>
<dbReference type="Pfam" id="PF00728">
    <property type="entry name" value="Glyco_hydro_20"/>
    <property type="match status" value="1"/>
</dbReference>
<organism>
    <name type="scientific">Culex quinquefasciatus</name>
    <name type="common">Southern house mosquito</name>
    <name type="synonym">Culex pungens</name>
    <dbReference type="NCBI Taxonomy" id="7176"/>
    <lineage>
        <taxon>Eukaryota</taxon>
        <taxon>Metazoa</taxon>
        <taxon>Ecdysozoa</taxon>
        <taxon>Arthropoda</taxon>
        <taxon>Hexapoda</taxon>
        <taxon>Insecta</taxon>
        <taxon>Pterygota</taxon>
        <taxon>Neoptera</taxon>
        <taxon>Endopterygota</taxon>
        <taxon>Diptera</taxon>
        <taxon>Nematocera</taxon>
        <taxon>Culicoidea</taxon>
        <taxon>Culicidae</taxon>
        <taxon>Culicinae</taxon>
        <taxon>Culicini</taxon>
        <taxon>Culex</taxon>
        <taxon>Culex</taxon>
    </lineage>
</organism>
<dbReference type="Proteomes" id="UP000002320">
    <property type="component" value="Unassembled WGS sequence"/>
</dbReference>
<dbReference type="EC" id="3.2.1.52" evidence="7"/>
<evidence type="ECO:0000256" key="6">
    <source>
        <dbReference type="ARBA" id="ARBA00023295"/>
    </source>
</evidence>
<evidence type="ECO:0000256" key="7">
    <source>
        <dbReference type="PIRNR" id="PIRNR001093"/>
    </source>
</evidence>
<evidence type="ECO:0000313" key="14">
    <source>
        <dbReference type="EnsemblMetazoa" id="CPIJ016911-PA"/>
    </source>
</evidence>
<dbReference type="VEuPathDB" id="VectorBase:CPIJ016911"/>
<reference evidence="14" key="2">
    <citation type="submission" date="2020-05" db="UniProtKB">
        <authorList>
            <consortium name="EnsemblMetazoa"/>
        </authorList>
    </citation>
    <scope>IDENTIFICATION</scope>
    <source>
        <strain evidence="14">JHB</strain>
    </source>
</reference>
<feature type="disulfide bond" evidence="9">
    <location>
        <begin position="298"/>
        <end position="343"/>
    </location>
</feature>
<dbReference type="InParanoid" id="B0XBN6"/>
<feature type="chain" id="PRO_5011409236" description="Beta-hexosaminidase" evidence="10">
    <location>
        <begin position="20"/>
        <end position="534"/>
    </location>
</feature>
<dbReference type="GO" id="GO:0030203">
    <property type="term" value="P:glycosaminoglycan metabolic process"/>
    <property type="evidence" value="ECO:0007669"/>
    <property type="project" value="TreeGrafter"/>
</dbReference>
<feature type="domain" description="Beta-hexosaminidase eukaryotic type N-terminal" evidence="12">
    <location>
        <begin position="36"/>
        <end position="168"/>
    </location>
</feature>
<dbReference type="STRING" id="7176.B0XBN6"/>
<dbReference type="InterPro" id="IPR029018">
    <property type="entry name" value="Hex-like_dom2"/>
</dbReference>
<dbReference type="AlphaFoldDB" id="B0XBN6"/>
<dbReference type="PRINTS" id="PR00738">
    <property type="entry name" value="GLHYDRLASE20"/>
</dbReference>
<dbReference type="PANTHER" id="PTHR22600">
    <property type="entry name" value="BETA-HEXOSAMINIDASE"/>
    <property type="match status" value="1"/>
</dbReference>
<evidence type="ECO:0000256" key="8">
    <source>
        <dbReference type="PIRSR" id="PIRSR001093-1"/>
    </source>
</evidence>
<feature type="disulfide bond" evidence="9">
    <location>
        <begin position="515"/>
        <end position="533"/>
    </location>
</feature>
<evidence type="ECO:0000256" key="9">
    <source>
        <dbReference type="PIRSR" id="PIRSR001093-2"/>
    </source>
</evidence>
<dbReference type="EMBL" id="DS232645">
    <property type="protein sequence ID" value="EDS44385.1"/>
    <property type="molecule type" value="Genomic_DNA"/>
</dbReference>
<sequence length="534" mass="61177">MKLVTSLVTFWLVLNCVSCSFVVEPGPAVKATRGEIWPKPKVQSSTENYFGIDPVTFQFKVTGHTCDILDKAIERYYGIVFSVANDFGSTETNAINSRNLFAKQATLDYSNFFGFLDEVEVHLKEPCEEWPYFEMDESYRISLNKFEYKLQSSTIWGILRALESFSQMVISWSGMLRINSTLIMDRPRFPHRGLLVDTSRHFISLPILLQILDGMAYNKLNVFHWHIVDDQSFPYHSVKFPELSEKGAYHRSMIYSPEDVQTVLEEARLRGIRVMPEFDTPGHTRSWGESHPELLTPCFGKLGPIDPTKESTYAFLSELFQEVTGVFPDRYFHLGGDEVAFDCWQSNSDITEFMDDNQIVDYGILQARFTRRVVDLVDRLNKSSLVWQEVYENADNLPDGTVVQVWTGDQKQLLKQITGDGLPALLSACWYLDHLSWGGDWQKFYNCEPRAFPGTQDQKKLVMGGEACMWGEVVNDRNILQRIFPRVSGVAEKLWSQRNVNDTVEAAARLEEHVCRMNRRGIPAQPPNGPGYCL</sequence>
<dbReference type="InterPro" id="IPR017853">
    <property type="entry name" value="GH"/>
</dbReference>
<dbReference type="PIRSF" id="PIRSF001093">
    <property type="entry name" value="B-hxosamndse_ab_euk"/>
    <property type="match status" value="1"/>
</dbReference>
<dbReference type="CDD" id="cd06562">
    <property type="entry name" value="GH20_HexA_HexB-like"/>
    <property type="match status" value="1"/>
</dbReference>
<dbReference type="FunFam" id="3.20.20.80:FF:000063">
    <property type="entry name" value="Beta-hexosaminidase"/>
    <property type="match status" value="1"/>
</dbReference>
<keyword evidence="3 10" id="KW-0732">Signal</keyword>
<dbReference type="Gene3D" id="3.30.379.10">
    <property type="entry name" value="Chitobiase/beta-hexosaminidase domain 2-like"/>
    <property type="match status" value="1"/>
</dbReference>
<dbReference type="InterPro" id="IPR015883">
    <property type="entry name" value="Glyco_hydro_20_cat"/>
</dbReference>
<gene>
    <name evidence="14" type="primary">6050452</name>
    <name evidence="13" type="ORF">CpipJ_CPIJ016911</name>
</gene>
<evidence type="ECO:0000313" key="15">
    <source>
        <dbReference type="Proteomes" id="UP000002320"/>
    </source>
</evidence>
<comment type="similarity">
    <text evidence="2 7">Belongs to the glycosyl hydrolase 20 family.</text>
</comment>
<evidence type="ECO:0000256" key="4">
    <source>
        <dbReference type="ARBA" id="ARBA00022801"/>
    </source>
</evidence>
<evidence type="ECO:0000256" key="10">
    <source>
        <dbReference type="SAM" id="SignalP"/>
    </source>
</evidence>
<dbReference type="GO" id="GO:0004563">
    <property type="term" value="F:beta-N-acetylhexosaminidase activity"/>
    <property type="evidence" value="ECO:0007669"/>
    <property type="project" value="UniProtKB-EC"/>
</dbReference>
<dbReference type="SUPFAM" id="SSF55545">
    <property type="entry name" value="beta-N-acetylhexosaminidase-like domain"/>
    <property type="match status" value="1"/>
</dbReference>
<keyword evidence="6 7" id="KW-0326">Glycosidase</keyword>
<keyword evidence="5" id="KW-0325">Glycoprotein</keyword>
<accession>B0XBN6</accession>
<dbReference type="InterPro" id="IPR025705">
    <property type="entry name" value="Beta_hexosaminidase_sua/sub"/>
</dbReference>
<evidence type="ECO:0000313" key="13">
    <source>
        <dbReference type="EMBL" id="EDS44385.1"/>
    </source>
</evidence>
<dbReference type="GO" id="GO:0005764">
    <property type="term" value="C:lysosome"/>
    <property type="evidence" value="ECO:0007669"/>
    <property type="project" value="TreeGrafter"/>
</dbReference>
<keyword evidence="9" id="KW-1015">Disulfide bond</keyword>
<evidence type="ECO:0000256" key="3">
    <source>
        <dbReference type="ARBA" id="ARBA00022729"/>
    </source>
</evidence>
<dbReference type="Pfam" id="PF14845">
    <property type="entry name" value="Glycohydro_20b2"/>
    <property type="match status" value="1"/>
</dbReference>
<reference evidence="13" key="1">
    <citation type="submission" date="2007-03" db="EMBL/GenBank/DDBJ databases">
        <title>Annotation of Culex pipiens quinquefasciatus.</title>
        <authorList>
            <consortium name="The Broad Institute Genome Sequencing Platform"/>
            <person name="Atkinson P.W."/>
            <person name="Hemingway J."/>
            <person name="Christensen B.M."/>
            <person name="Higgs S."/>
            <person name="Kodira C."/>
            <person name="Hannick L."/>
            <person name="Megy K."/>
            <person name="O'Leary S."/>
            <person name="Pearson M."/>
            <person name="Haas B.J."/>
            <person name="Mauceli E."/>
            <person name="Wortman J.R."/>
            <person name="Lee N.H."/>
            <person name="Guigo R."/>
            <person name="Stanke M."/>
            <person name="Alvarado L."/>
            <person name="Amedeo P."/>
            <person name="Antoine C.H."/>
            <person name="Arensburger P."/>
            <person name="Bidwell S.L."/>
            <person name="Crawford M."/>
            <person name="Camaro F."/>
            <person name="Devon K."/>
            <person name="Engels R."/>
            <person name="Hammond M."/>
            <person name="Howarth C."/>
            <person name="Koehrsen M."/>
            <person name="Lawson D."/>
            <person name="Montgomery P."/>
            <person name="Nene V."/>
            <person name="Nusbaum C."/>
            <person name="Puiu D."/>
            <person name="Romero-Severson J."/>
            <person name="Severson D.W."/>
            <person name="Shumway M."/>
            <person name="Sisk P."/>
            <person name="Stolte C."/>
            <person name="Zeng Q."/>
            <person name="Eisenstadt E."/>
            <person name="Fraser-Liggett C."/>
            <person name="Strausberg R."/>
            <person name="Galagan J."/>
            <person name="Birren B."/>
            <person name="Collins F.H."/>
        </authorList>
    </citation>
    <scope>NUCLEOTIDE SEQUENCE [LARGE SCALE GENOMIC DNA]</scope>
    <source>
        <strain evidence="13">JHB</strain>
    </source>
</reference>
<dbReference type="EnsemblMetazoa" id="CPIJ016911-RA">
    <property type="protein sequence ID" value="CPIJ016911-PA"/>
    <property type="gene ID" value="CPIJ016911"/>
</dbReference>
<dbReference type="SUPFAM" id="SSF51445">
    <property type="entry name" value="(Trans)glycosidases"/>
    <property type="match status" value="1"/>
</dbReference>
<protein>
    <recommendedName>
        <fullName evidence="7">Beta-hexosaminidase</fullName>
        <ecNumber evidence="7">3.2.1.52</ecNumber>
    </recommendedName>
</protein>
<proteinExistence type="inferred from homology"/>